<dbReference type="RefSeq" id="WP_039982286.1">
    <property type="nucleotide sequence ID" value="NZ_BAOJ01000098.1"/>
</dbReference>
<sequence length="69" mass="8221">MKKRTKEYLTSMGWSSERMVELPEEYSAYSINDNVKSILRNIVSLCSNWLIAKHPIVNHNTWHFHYPLI</sequence>
<proteinExistence type="predicted"/>
<dbReference type="Proteomes" id="UP000321922">
    <property type="component" value="Unassembled WGS sequence"/>
</dbReference>
<accession>A0A511QFR4</accession>
<protein>
    <submittedName>
        <fullName evidence="1">Uncharacterized protein</fullName>
    </submittedName>
</protein>
<organism evidence="1 2">
    <name type="scientific">Vibrio sagamiensis NBRC 104589</name>
    <dbReference type="NCBI Taxonomy" id="1219064"/>
    <lineage>
        <taxon>Bacteria</taxon>
        <taxon>Pseudomonadati</taxon>
        <taxon>Pseudomonadota</taxon>
        <taxon>Gammaproteobacteria</taxon>
        <taxon>Vibrionales</taxon>
        <taxon>Vibrionaceae</taxon>
        <taxon>Vibrio</taxon>
    </lineage>
</organism>
<reference evidence="1 2" key="1">
    <citation type="submission" date="2019-07" db="EMBL/GenBank/DDBJ databases">
        <title>Whole genome shotgun sequence of Vibrio sagamiensis NBRC 104589.</title>
        <authorList>
            <person name="Hosoyama A."/>
            <person name="Uohara A."/>
            <person name="Ohji S."/>
            <person name="Ichikawa N."/>
        </authorList>
    </citation>
    <scope>NUCLEOTIDE SEQUENCE [LARGE SCALE GENOMIC DNA]</scope>
    <source>
        <strain evidence="1 2">NBRC 104589</strain>
    </source>
</reference>
<dbReference type="EMBL" id="BJXJ01000020">
    <property type="protein sequence ID" value="GEM76153.1"/>
    <property type="molecule type" value="Genomic_DNA"/>
</dbReference>
<dbReference type="OrthoDB" id="5910786at2"/>
<dbReference type="AlphaFoldDB" id="A0A511QFR4"/>
<evidence type="ECO:0000313" key="1">
    <source>
        <dbReference type="EMBL" id="GEM76153.1"/>
    </source>
</evidence>
<keyword evidence="2" id="KW-1185">Reference proteome</keyword>
<comment type="caution">
    <text evidence="1">The sequence shown here is derived from an EMBL/GenBank/DDBJ whole genome shotgun (WGS) entry which is preliminary data.</text>
</comment>
<gene>
    <name evidence="1" type="ORF">VSA01S_22650</name>
</gene>
<evidence type="ECO:0000313" key="2">
    <source>
        <dbReference type="Proteomes" id="UP000321922"/>
    </source>
</evidence>
<name>A0A511QFR4_9VIBR</name>